<dbReference type="GeneID" id="35867002"/>
<evidence type="ECO:0000256" key="1">
    <source>
        <dbReference type="SAM" id="Phobius"/>
    </source>
</evidence>
<keyword evidence="1" id="KW-0812">Transmembrane</keyword>
<protein>
    <submittedName>
        <fullName evidence="2">Uncharacterized protein</fullName>
    </submittedName>
</protein>
<gene>
    <name evidence="2" type="ORF">CYJ19_09500</name>
</gene>
<dbReference type="RefSeq" id="WP_024331756.1">
    <property type="nucleotide sequence ID" value="NZ_JASOXK010000006.1"/>
</dbReference>
<evidence type="ECO:0000313" key="3">
    <source>
        <dbReference type="Proteomes" id="UP000235122"/>
    </source>
</evidence>
<dbReference type="EMBL" id="PKKO01000005">
    <property type="protein sequence ID" value="PKY71934.1"/>
    <property type="molecule type" value="Genomic_DNA"/>
</dbReference>
<feature type="transmembrane region" description="Helical" evidence="1">
    <location>
        <begin position="153"/>
        <end position="176"/>
    </location>
</feature>
<accession>A0A2I1ILC9</accession>
<dbReference type="AlphaFoldDB" id="A0A2I1ILC9"/>
<feature type="transmembrane region" description="Helical" evidence="1">
    <location>
        <begin position="121"/>
        <end position="141"/>
    </location>
</feature>
<organism evidence="2 3">
    <name type="scientific">Winkia neuii</name>
    <dbReference type="NCBI Taxonomy" id="33007"/>
    <lineage>
        <taxon>Bacteria</taxon>
        <taxon>Bacillati</taxon>
        <taxon>Actinomycetota</taxon>
        <taxon>Actinomycetes</taxon>
        <taxon>Actinomycetales</taxon>
        <taxon>Actinomycetaceae</taxon>
        <taxon>Winkia</taxon>
    </lineage>
</organism>
<keyword evidence="1" id="KW-0472">Membrane</keyword>
<feature type="transmembrane region" description="Helical" evidence="1">
    <location>
        <begin position="90"/>
        <end position="109"/>
    </location>
</feature>
<keyword evidence="3" id="KW-1185">Reference proteome</keyword>
<feature type="transmembrane region" description="Helical" evidence="1">
    <location>
        <begin position="65"/>
        <end position="84"/>
    </location>
</feature>
<proteinExistence type="predicted"/>
<reference evidence="2 3" key="1">
    <citation type="submission" date="2017-12" db="EMBL/GenBank/DDBJ databases">
        <title>Phylogenetic diversity of female urinary microbiome.</title>
        <authorList>
            <person name="Thomas-White K."/>
            <person name="Wolfe A.J."/>
        </authorList>
    </citation>
    <scope>NUCLEOTIDE SEQUENCE [LARGE SCALE GENOMIC DNA]</scope>
    <source>
        <strain evidence="2 3">UMB0402</strain>
    </source>
</reference>
<name>A0A2I1ILC9_9ACTO</name>
<keyword evidence="1" id="KW-1133">Transmembrane helix</keyword>
<sequence>MQKISFEDLLKDANWISASEAEDFIGSHTSLENKSTFMREVELFIARKAEQATYFPPASIRARTLVGLLLLLAPIAMVFVFISARIPDTLVGILMVAIPLWALMPCICVSHPRHGERILYWLTKVVSFTGALLIALLPLAVEQARSGHIAPGLRYACEVLVLAGATTLLPMLLAFLQMRKWNKAKDSQRRWRIMHSMLLASRCWGYK</sequence>
<comment type="caution">
    <text evidence="2">The sequence shown here is derived from an EMBL/GenBank/DDBJ whole genome shotgun (WGS) entry which is preliminary data.</text>
</comment>
<dbReference type="Proteomes" id="UP000235122">
    <property type="component" value="Unassembled WGS sequence"/>
</dbReference>
<evidence type="ECO:0000313" key="2">
    <source>
        <dbReference type="EMBL" id="PKY71934.1"/>
    </source>
</evidence>